<accession>X0VEF6</accession>
<gene>
    <name evidence="1" type="ORF">S01H1_39164</name>
</gene>
<protein>
    <submittedName>
        <fullName evidence="1">Uncharacterized protein</fullName>
    </submittedName>
</protein>
<name>X0VEF6_9ZZZZ</name>
<dbReference type="EMBL" id="BARS01024693">
    <property type="protein sequence ID" value="GAG10858.1"/>
    <property type="molecule type" value="Genomic_DNA"/>
</dbReference>
<organism evidence="1">
    <name type="scientific">marine sediment metagenome</name>
    <dbReference type="NCBI Taxonomy" id="412755"/>
    <lineage>
        <taxon>unclassified sequences</taxon>
        <taxon>metagenomes</taxon>
        <taxon>ecological metagenomes</taxon>
    </lineage>
</organism>
<proteinExistence type="predicted"/>
<evidence type="ECO:0000313" key="1">
    <source>
        <dbReference type="EMBL" id="GAG10858.1"/>
    </source>
</evidence>
<comment type="caution">
    <text evidence="1">The sequence shown here is derived from an EMBL/GenBank/DDBJ whole genome shotgun (WGS) entry which is preliminary data.</text>
</comment>
<reference evidence="1" key="1">
    <citation type="journal article" date="2014" name="Front. Microbiol.">
        <title>High frequency of phylogenetically diverse reductive dehalogenase-homologous genes in deep subseafloor sedimentary metagenomes.</title>
        <authorList>
            <person name="Kawai M."/>
            <person name="Futagami T."/>
            <person name="Toyoda A."/>
            <person name="Takaki Y."/>
            <person name="Nishi S."/>
            <person name="Hori S."/>
            <person name="Arai W."/>
            <person name="Tsubouchi T."/>
            <person name="Morono Y."/>
            <person name="Uchiyama I."/>
            <person name="Ito T."/>
            <person name="Fujiyama A."/>
            <person name="Inagaki F."/>
            <person name="Takami H."/>
        </authorList>
    </citation>
    <scope>NUCLEOTIDE SEQUENCE</scope>
    <source>
        <strain evidence="1">Expedition CK06-06</strain>
    </source>
</reference>
<sequence length="71" mass="8255">MGARDSCRNNNYSIIKEIFEDNLVKIETIPNNKIGAETVREYIRLTDSAQFRRYVGNKIQAKIYIGQMDNN</sequence>
<dbReference type="AlphaFoldDB" id="X0VEF6"/>